<keyword evidence="4" id="KW-1185">Reference proteome</keyword>
<evidence type="ECO:0000256" key="1">
    <source>
        <dbReference type="SAM" id="SignalP"/>
    </source>
</evidence>
<feature type="domain" description="Beta-lactamase-related" evidence="2">
    <location>
        <begin position="23"/>
        <end position="340"/>
    </location>
</feature>
<reference evidence="3" key="1">
    <citation type="submission" date="2021-02" db="EMBL/GenBank/DDBJ databases">
        <title>Genome sequence of Rhodospirillales sp. strain TMPK1 isolated from soil.</title>
        <authorList>
            <person name="Nakai R."/>
            <person name="Kusada H."/>
            <person name="Tamaki H."/>
        </authorList>
    </citation>
    <scope>NUCLEOTIDE SEQUENCE</scope>
    <source>
        <strain evidence="3">TMPK1</strain>
    </source>
</reference>
<comment type="caution">
    <text evidence="3">The sequence shown here is derived from an EMBL/GenBank/DDBJ whole genome shotgun (WGS) entry which is preliminary data.</text>
</comment>
<dbReference type="Gene3D" id="3.40.710.10">
    <property type="entry name" value="DD-peptidase/beta-lactamase superfamily"/>
    <property type="match status" value="1"/>
</dbReference>
<keyword evidence="1" id="KW-0732">Signal</keyword>
<gene>
    <name evidence="3" type="ORF">TMPK1_38200</name>
</gene>
<evidence type="ECO:0000313" key="4">
    <source>
        <dbReference type="Proteomes" id="UP000681075"/>
    </source>
</evidence>
<dbReference type="SUPFAM" id="SSF56601">
    <property type="entry name" value="beta-lactamase/transpeptidase-like"/>
    <property type="match status" value="1"/>
</dbReference>
<sequence>MRLAALTAASLLVALPVKADAIDTRVEQLLQQHRVAGLGLAVIRDGQLVRISSYGKRDVERDLPLTPDTVMYGASLTKATFAYFVLQLVDEGRIELDRSIADLLPQPLPDYGAYADLADDPRWRALTPRILLNHTSGFQNFRWLDDDKKLRFHRDPGARYGYSGEGINLLQFVIERGLGLDVGQEMQRRIFDRFGMTRTAMTWRDDFADNAAQGYTEDGTVQPHRRRRSTGAAGSMDTTLRDWSVFLAAVARGDGLSPHARAEVVRLQVEIDSVAQFPTLRPWRTDAYKSIRLGYALGWGVFETPHGHAFFKEGHDDDTANYALCIDAKRDCILLLSNSVRAEEIFKPVTDLVMGELHIPWRWENYASGAAAPDALR</sequence>
<dbReference type="AlphaFoldDB" id="A0A8S8XDS1"/>
<dbReference type="RefSeq" id="WP_420245121.1">
    <property type="nucleotide sequence ID" value="NZ_BOPV01000001.1"/>
</dbReference>
<dbReference type="InterPro" id="IPR012338">
    <property type="entry name" value="Beta-lactam/transpept-like"/>
</dbReference>
<dbReference type="InterPro" id="IPR001466">
    <property type="entry name" value="Beta-lactam-related"/>
</dbReference>
<proteinExistence type="predicted"/>
<name>A0A8S8XDS1_9PROT</name>
<evidence type="ECO:0000259" key="2">
    <source>
        <dbReference type="Pfam" id="PF00144"/>
    </source>
</evidence>
<dbReference type="EMBL" id="BOPV01000001">
    <property type="protein sequence ID" value="GIL41583.1"/>
    <property type="molecule type" value="Genomic_DNA"/>
</dbReference>
<feature type="chain" id="PRO_5035742677" description="Beta-lactamase-related domain-containing protein" evidence="1">
    <location>
        <begin position="20"/>
        <end position="377"/>
    </location>
</feature>
<dbReference type="PANTHER" id="PTHR43283:SF18">
    <property type="match status" value="1"/>
</dbReference>
<organism evidence="3 4">
    <name type="scientific">Roseiterribacter gracilis</name>
    <dbReference type="NCBI Taxonomy" id="2812848"/>
    <lineage>
        <taxon>Bacteria</taxon>
        <taxon>Pseudomonadati</taxon>
        <taxon>Pseudomonadota</taxon>
        <taxon>Alphaproteobacteria</taxon>
        <taxon>Rhodospirillales</taxon>
        <taxon>Roseiterribacteraceae</taxon>
        <taxon>Roseiterribacter</taxon>
    </lineage>
</organism>
<evidence type="ECO:0000313" key="3">
    <source>
        <dbReference type="EMBL" id="GIL41583.1"/>
    </source>
</evidence>
<feature type="signal peptide" evidence="1">
    <location>
        <begin position="1"/>
        <end position="19"/>
    </location>
</feature>
<dbReference type="Proteomes" id="UP000681075">
    <property type="component" value="Unassembled WGS sequence"/>
</dbReference>
<dbReference type="PANTHER" id="PTHR43283">
    <property type="entry name" value="BETA-LACTAMASE-RELATED"/>
    <property type="match status" value="1"/>
</dbReference>
<dbReference type="InterPro" id="IPR050789">
    <property type="entry name" value="Diverse_Enzym_Activities"/>
</dbReference>
<dbReference type="Pfam" id="PF00144">
    <property type="entry name" value="Beta-lactamase"/>
    <property type="match status" value="1"/>
</dbReference>
<protein>
    <recommendedName>
        <fullName evidence="2">Beta-lactamase-related domain-containing protein</fullName>
    </recommendedName>
</protein>
<accession>A0A8S8XDS1</accession>